<protein>
    <recommendedName>
        <fullName evidence="3">IclR family transcriptional regulator</fullName>
    </recommendedName>
</protein>
<sequence length="95" mass="9834">MGTLSTAPALSPLAQHLLTALAQEQARTGQAVPLVRIAKRLDAPASSLLRELAMLNLLLEQAQQPAWVLAQAVDGRWMLALTAAGAAAAAQIGEA</sequence>
<accession>A0ABY5ZXQ3</accession>
<evidence type="ECO:0008006" key="3">
    <source>
        <dbReference type="Google" id="ProtNLM"/>
    </source>
</evidence>
<dbReference type="EMBL" id="CP104377">
    <property type="protein sequence ID" value="UXC18243.1"/>
    <property type="molecule type" value="Genomic_DNA"/>
</dbReference>
<proteinExistence type="predicted"/>
<dbReference type="Proteomes" id="UP001058290">
    <property type="component" value="Chromosome"/>
</dbReference>
<reference evidence="1" key="1">
    <citation type="submission" date="2022-09" db="EMBL/GenBank/DDBJ databases">
        <title>Bacterial diversity in gut of crayfish and pufferfish.</title>
        <authorList>
            <person name="Huang Y."/>
        </authorList>
    </citation>
    <scope>NUCLEOTIDE SEQUENCE</scope>
    <source>
        <strain evidence="1">PR12</strain>
    </source>
</reference>
<organism evidence="1 2">
    <name type="scientific">Comamonas squillarum</name>
    <dbReference type="NCBI Taxonomy" id="2977320"/>
    <lineage>
        <taxon>Bacteria</taxon>
        <taxon>Pseudomonadati</taxon>
        <taxon>Pseudomonadota</taxon>
        <taxon>Betaproteobacteria</taxon>
        <taxon>Burkholderiales</taxon>
        <taxon>Comamonadaceae</taxon>
        <taxon>Comamonas</taxon>
    </lineage>
</organism>
<evidence type="ECO:0000313" key="1">
    <source>
        <dbReference type="EMBL" id="UXC18243.1"/>
    </source>
</evidence>
<dbReference type="Gene3D" id="1.10.10.10">
    <property type="entry name" value="Winged helix-like DNA-binding domain superfamily/Winged helix DNA-binding domain"/>
    <property type="match status" value="1"/>
</dbReference>
<dbReference type="RefSeq" id="WP_133248069.1">
    <property type="nucleotide sequence ID" value="NZ_CP104377.1"/>
</dbReference>
<keyword evidence="2" id="KW-1185">Reference proteome</keyword>
<name>A0ABY5ZXQ3_9BURK</name>
<gene>
    <name evidence="1" type="ORF">N4T19_21565</name>
</gene>
<dbReference type="InterPro" id="IPR036388">
    <property type="entry name" value="WH-like_DNA-bd_sf"/>
</dbReference>
<evidence type="ECO:0000313" key="2">
    <source>
        <dbReference type="Proteomes" id="UP001058290"/>
    </source>
</evidence>